<proteinExistence type="predicted"/>
<dbReference type="Proteomes" id="UP000176854">
    <property type="component" value="Unassembled WGS sequence"/>
</dbReference>
<dbReference type="EMBL" id="MFJC01000058">
    <property type="protein sequence ID" value="OGG08634.1"/>
    <property type="molecule type" value="Genomic_DNA"/>
</dbReference>
<organism evidence="2 3">
    <name type="scientific">Candidatus Gottesmanbacteria bacterium RBG_16_43_7</name>
    <dbReference type="NCBI Taxonomy" id="1798373"/>
    <lineage>
        <taxon>Bacteria</taxon>
        <taxon>Candidatus Gottesmaniibacteriota</taxon>
    </lineage>
</organism>
<evidence type="ECO:0000256" key="1">
    <source>
        <dbReference type="SAM" id="Phobius"/>
    </source>
</evidence>
<dbReference type="AlphaFoldDB" id="A0A1F5Z8J5"/>
<keyword evidence="1" id="KW-1133">Transmembrane helix</keyword>
<feature type="transmembrane region" description="Helical" evidence="1">
    <location>
        <begin position="41"/>
        <end position="64"/>
    </location>
</feature>
<evidence type="ECO:0000313" key="3">
    <source>
        <dbReference type="Proteomes" id="UP000176854"/>
    </source>
</evidence>
<reference evidence="2 3" key="1">
    <citation type="journal article" date="2016" name="Nat. Commun.">
        <title>Thousands of microbial genomes shed light on interconnected biogeochemical processes in an aquifer system.</title>
        <authorList>
            <person name="Anantharaman K."/>
            <person name="Brown C.T."/>
            <person name="Hug L.A."/>
            <person name="Sharon I."/>
            <person name="Castelle C.J."/>
            <person name="Probst A.J."/>
            <person name="Thomas B.C."/>
            <person name="Singh A."/>
            <person name="Wilkins M.J."/>
            <person name="Karaoz U."/>
            <person name="Brodie E.L."/>
            <person name="Williams K.H."/>
            <person name="Hubbard S.S."/>
            <person name="Banfield J.F."/>
        </authorList>
    </citation>
    <scope>NUCLEOTIDE SEQUENCE [LARGE SCALE GENOMIC DNA]</scope>
</reference>
<sequence length="170" mass="18991">MCQNCGTNFITADTQPTPPTPAPTPEISLVHAQNEKRIDFIANWTLTLLISLILLLFMVGAAWWSRYDLRKAVISETGQYVIPDLLVCTSAPIVVQYGFKEEEPRLTVYPGNDDNDLWVIDQETRLLMAAKHQQAQDYLWIHCGTADNKPGFLASSFNLPADGMRVVIGP</sequence>
<protein>
    <submittedName>
        <fullName evidence="2">Uncharacterized protein</fullName>
    </submittedName>
</protein>
<accession>A0A1F5Z8J5</accession>
<evidence type="ECO:0000313" key="2">
    <source>
        <dbReference type="EMBL" id="OGG08634.1"/>
    </source>
</evidence>
<keyword evidence="1" id="KW-0472">Membrane</keyword>
<comment type="caution">
    <text evidence="2">The sequence shown here is derived from an EMBL/GenBank/DDBJ whole genome shotgun (WGS) entry which is preliminary data.</text>
</comment>
<name>A0A1F5Z8J5_9BACT</name>
<gene>
    <name evidence="2" type="ORF">A2154_02360</name>
</gene>
<keyword evidence="1" id="KW-0812">Transmembrane</keyword>